<accession>A0A164ZQ93</accession>
<dbReference type="Proteomes" id="UP000076858">
    <property type="component" value="Unassembled WGS sequence"/>
</dbReference>
<gene>
    <name evidence="3" type="ORF">APZ42_017224</name>
</gene>
<name>A0A164ZQ93_9CRUS</name>
<feature type="transmembrane region" description="Helical" evidence="1">
    <location>
        <begin position="181"/>
        <end position="200"/>
    </location>
</feature>
<feature type="transmembrane region" description="Helical" evidence="1">
    <location>
        <begin position="141"/>
        <end position="161"/>
    </location>
</feature>
<sequence length="214" mass="23874">MLIGFTLIGLHAWNVSSYSEFIDRCEWFQFSNEIGLCGRVAIDSLMICSGDDFVSSWLSDANLKIKQHVTFSGYRIILRSISIYIKFRSHTTLYKSCFRVQFAEWVPFIIIWIILWGGIYLVIFGVLLIKKKFKSSEAVTGMAVVAVLIGITLIGLFSWRISSYQEAIANCGLTKICDRAAIDSLMIISGILAVIVNGIVATKASSFVSQQICS</sequence>
<organism evidence="3 4">
    <name type="scientific">Daphnia magna</name>
    <dbReference type="NCBI Taxonomy" id="35525"/>
    <lineage>
        <taxon>Eukaryota</taxon>
        <taxon>Metazoa</taxon>
        <taxon>Ecdysozoa</taxon>
        <taxon>Arthropoda</taxon>
        <taxon>Crustacea</taxon>
        <taxon>Branchiopoda</taxon>
        <taxon>Diplostraca</taxon>
        <taxon>Cladocera</taxon>
        <taxon>Anomopoda</taxon>
        <taxon>Daphniidae</taxon>
        <taxon>Daphnia</taxon>
    </lineage>
</organism>
<feature type="chain" id="PRO_5007854978" evidence="2">
    <location>
        <begin position="18"/>
        <end position="214"/>
    </location>
</feature>
<dbReference type="EMBL" id="LRGB01000687">
    <property type="protein sequence ID" value="KZS16609.1"/>
    <property type="molecule type" value="Genomic_DNA"/>
</dbReference>
<keyword evidence="4" id="KW-1185">Reference proteome</keyword>
<dbReference type="OrthoDB" id="10426201at2759"/>
<keyword evidence="1" id="KW-0812">Transmembrane</keyword>
<protein>
    <submittedName>
        <fullName evidence="3">Uncharacterized protein</fullName>
    </submittedName>
</protein>
<keyword evidence="1" id="KW-1133">Transmembrane helix</keyword>
<feature type="signal peptide" evidence="2">
    <location>
        <begin position="1"/>
        <end position="17"/>
    </location>
</feature>
<evidence type="ECO:0000256" key="1">
    <source>
        <dbReference type="SAM" id="Phobius"/>
    </source>
</evidence>
<reference evidence="3 4" key="1">
    <citation type="submission" date="2016-03" db="EMBL/GenBank/DDBJ databases">
        <title>EvidentialGene: Evidence-directed Construction of Genes on Genomes.</title>
        <authorList>
            <person name="Gilbert D.G."/>
            <person name="Choi J.-H."/>
            <person name="Mockaitis K."/>
            <person name="Colbourne J."/>
            <person name="Pfrender M."/>
        </authorList>
    </citation>
    <scope>NUCLEOTIDE SEQUENCE [LARGE SCALE GENOMIC DNA]</scope>
    <source>
        <strain evidence="3 4">Xinb3</strain>
        <tissue evidence="3">Complete organism</tissue>
    </source>
</reference>
<evidence type="ECO:0000313" key="3">
    <source>
        <dbReference type="EMBL" id="KZS16609.1"/>
    </source>
</evidence>
<dbReference type="AlphaFoldDB" id="A0A164ZQ93"/>
<keyword evidence="1" id="KW-0472">Membrane</keyword>
<keyword evidence="2" id="KW-0732">Signal</keyword>
<proteinExistence type="predicted"/>
<evidence type="ECO:0000256" key="2">
    <source>
        <dbReference type="SAM" id="SignalP"/>
    </source>
</evidence>
<evidence type="ECO:0000313" key="4">
    <source>
        <dbReference type="Proteomes" id="UP000076858"/>
    </source>
</evidence>
<feature type="transmembrane region" description="Helical" evidence="1">
    <location>
        <begin position="105"/>
        <end position="129"/>
    </location>
</feature>
<comment type="caution">
    <text evidence="3">The sequence shown here is derived from an EMBL/GenBank/DDBJ whole genome shotgun (WGS) entry which is preliminary data.</text>
</comment>